<dbReference type="GO" id="GO:0000408">
    <property type="term" value="C:EKC/KEOPS complex"/>
    <property type="evidence" value="ECO:0007669"/>
    <property type="project" value="TreeGrafter"/>
</dbReference>
<protein>
    <recommendedName>
        <fullName evidence="3">non-specific serine/threonine protein kinase</fullName>
        <ecNumber evidence="3">2.7.11.1</ecNumber>
    </recommendedName>
</protein>
<dbReference type="GO" id="GO:0005524">
    <property type="term" value="F:ATP binding"/>
    <property type="evidence" value="ECO:0007669"/>
    <property type="project" value="UniProtKB-KW"/>
</dbReference>
<dbReference type="GO" id="GO:0004674">
    <property type="term" value="F:protein serine/threonine kinase activity"/>
    <property type="evidence" value="ECO:0007669"/>
    <property type="project" value="UniProtKB-KW"/>
</dbReference>
<dbReference type="PANTHER" id="PTHR12209:SF0">
    <property type="entry name" value="EKC_KEOPS COMPLEX SUBUNIT TP53RK"/>
    <property type="match status" value="1"/>
</dbReference>
<keyword evidence="11" id="KW-0067">ATP-binding</keyword>
<dbReference type="InterPro" id="IPR000719">
    <property type="entry name" value="Prot_kinase_dom"/>
</dbReference>
<evidence type="ECO:0000313" key="17">
    <source>
        <dbReference type="Proteomes" id="UP001230188"/>
    </source>
</evidence>
<evidence type="ECO:0000256" key="8">
    <source>
        <dbReference type="ARBA" id="ARBA00022741"/>
    </source>
</evidence>
<evidence type="ECO:0000313" key="16">
    <source>
        <dbReference type="EMBL" id="KAJ8601320.1"/>
    </source>
</evidence>
<evidence type="ECO:0000256" key="10">
    <source>
        <dbReference type="ARBA" id="ARBA00022801"/>
    </source>
</evidence>
<dbReference type="GO" id="GO:0070525">
    <property type="term" value="P:tRNA threonylcarbamoyladenosine metabolic process"/>
    <property type="evidence" value="ECO:0007669"/>
    <property type="project" value="TreeGrafter"/>
</dbReference>
<dbReference type="NCBIfam" id="TIGR03724">
    <property type="entry name" value="arch_bud32"/>
    <property type="match status" value="1"/>
</dbReference>
<keyword evidence="8" id="KW-0547">Nucleotide-binding</keyword>
<comment type="similarity">
    <text evidence="2">Belongs to the protein kinase superfamily. BUD32 family.</text>
</comment>
<keyword evidence="4" id="KW-0723">Serine/threonine-protein kinase</keyword>
<keyword evidence="6" id="KW-0808">Transferase</keyword>
<comment type="subcellular location">
    <subcellularLocation>
        <location evidence="1">Nucleus</location>
    </subcellularLocation>
</comment>
<organism evidence="16 17">
    <name type="scientific">Chrysophaeum taylorii</name>
    <dbReference type="NCBI Taxonomy" id="2483200"/>
    <lineage>
        <taxon>Eukaryota</taxon>
        <taxon>Sar</taxon>
        <taxon>Stramenopiles</taxon>
        <taxon>Ochrophyta</taxon>
        <taxon>Pelagophyceae</taxon>
        <taxon>Pelagomonadales</taxon>
        <taxon>Pelagomonadaceae</taxon>
        <taxon>Chrysophaeum</taxon>
    </lineage>
</organism>
<keyword evidence="17" id="KW-1185">Reference proteome</keyword>
<keyword evidence="12" id="KW-0539">Nucleus</keyword>
<dbReference type="GO" id="GO:0005634">
    <property type="term" value="C:nucleus"/>
    <property type="evidence" value="ECO:0007669"/>
    <property type="project" value="UniProtKB-SubCell"/>
</dbReference>
<keyword evidence="7" id="KW-0819">tRNA processing</keyword>
<dbReference type="InterPro" id="IPR011009">
    <property type="entry name" value="Kinase-like_dom_sf"/>
</dbReference>
<reference evidence="16" key="1">
    <citation type="submission" date="2023-01" db="EMBL/GenBank/DDBJ databases">
        <title>Metagenome sequencing of chrysophaentin producing Chrysophaeum taylorii.</title>
        <authorList>
            <person name="Davison J."/>
            <person name="Bewley C."/>
        </authorList>
    </citation>
    <scope>NUCLEOTIDE SEQUENCE</scope>
    <source>
        <strain evidence="16">NIES-1699</strain>
    </source>
</reference>
<dbReference type="SUPFAM" id="SSF56112">
    <property type="entry name" value="Protein kinase-like (PK-like)"/>
    <property type="match status" value="1"/>
</dbReference>
<evidence type="ECO:0000256" key="9">
    <source>
        <dbReference type="ARBA" id="ARBA00022777"/>
    </source>
</evidence>
<keyword evidence="9" id="KW-0418">Kinase</keyword>
<comment type="catalytic activity">
    <reaction evidence="13">
        <text>L-threonyl-[protein] + ATP = O-phospho-L-threonyl-[protein] + ADP + H(+)</text>
        <dbReference type="Rhea" id="RHEA:46608"/>
        <dbReference type="Rhea" id="RHEA-COMP:11060"/>
        <dbReference type="Rhea" id="RHEA-COMP:11605"/>
        <dbReference type="ChEBI" id="CHEBI:15378"/>
        <dbReference type="ChEBI" id="CHEBI:30013"/>
        <dbReference type="ChEBI" id="CHEBI:30616"/>
        <dbReference type="ChEBI" id="CHEBI:61977"/>
        <dbReference type="ChEBI" id="CHEBI:456216"/>
        <dbReference type="EC" id="2.7.11.1"/>
    </reaction>
</comment>
<dbReference type="Gene3D" id="3.30.200.20">
    <property type="entry name" value="Phosphorylase Kinase, domain 1"/>
    <property type="match status" value="1"/>
</dbReference>
<name>A0AAD7XME7_9STRA</name>
<dbReference type="Pfam" id="PF06293">
    <property type="entry name" value="Kdo"/>
    <property type="match status" value="1"/>
</dbReference>
<feature type="domain" description="Protein kinase" evidence="15">
    <location>
        <begin position="1"/>
        <end position="224"/>
    </location>
</feature>
<dbReference type="PROSITE" id="PS50011">
    <property type="entry name" value="PROTEIN_KINASE_DOM"/>
    <property type="match status" value="1"/>
</dbReference>
<keyword evidence="10" id="KW-0378">Hydrolase</keyword>
<evidence type="ECO:0000256" key="14">
    <source>
        <dbReference type="ARBA" id="ARBA00048679"/>
    </source>
</evidence>
<dbReference type="Proteomes" id="UP001230188">
    <property type="component" value="Unassembled WGS sequence"/>
</dbReference>
<comment type="caution">
    <text evidence="16">The sequence shown here is derived from an EMBL/GenBank/DDBJ whole genome shotgun (WGS) entry which is preliminary data.</text>
</comment>
<evidence type="ECO:0000256" key="13">
    <source>
        <dbReference type="ARBA" id="ARBA00047899"/>
    </source>
</evidence>
<dbReference type="PANTHER" id="PTHR12209">
    <property type="entry name" value="NON-SPECIFIC SERINE/THREONINE PROTEIN KINASE"/>
    <property type="match status" value="1"/>
</dbReference>
<keyword evidence="5" id="KW-0597">Phosphoprotein</keyword>
<dbReference type="EC" id="2.7.11.1" evidence="3"/>
<dbReference type="GO" id="GO:0005829">
    <property type="term" value="C:cytosol"/>
    <property type="evidence" value="ECO:0007669"/>
    <property type="project" value="TreeGrafter"/>
</dbReference>
<evidence type="ECO:0000256" key="11">
    <source>
        <dbReference type="ARBA" id="ARBA00022840"/>
    </source>
</evidence>
<evidence type="ECO:0000256" key="3">
    <source>
        <dbReference type="ARBA" id="ARBA00012513"/>
    </source>
</evidence>
<evidence type="ECO:0000256" key="2">
    <source>
        <dbReference type="ARBA" id="ARBA00010630"/>
    </source>
</evidence>
<comment type="catalytic activity">
    <reaction evidence="14">
        <text>L-seryl-[protein] + ATP = O-phospho-L-seryl-[protein] + ADP + H(+)</text>
        <dbReference type="Rhea" id="RHEA:17989"/>
        <dbReference type="Rhea" id="RHEA-COMP:9863"/>
        <dbReference type="Rhea" id="RHEA-COMP:11604"/>
        <dbReference type="ChEBI" id="CHEBI:15378"/>
        <dbReference type="ChEBI" id="CHEBI:29999"/>
        <dbReference type="ChEBI" id="CHEBI:30616"/>
        <dbReference type="ChEBI" id="CHEBI:83421"/>
        <dbReference type="ChEBI" id="CHEBI:456216"/>
        <dbReference type="EC" id="2.7.11.1"/>
    </reaction>
</comment>
<evidence type="ECO:0000256" key="12">
    <source>
        <dbReference type="ARBA" id="ARBA00023242"/>
    </source>
</evidence>
<evidence type="ECO:0000259" key="15">
    <source>
        <dbReference type="PROSITE" id="PS50011"/>
    </source>
</evidence>
<evidence type="ECO:0000256" key="7">
    <source>
        <dbReference type="ARBA" id="ARBA00022694"/>
    </source>
</evidence>
<evidence type="ECO:0000256" key="1">
    <source>
        <dbReference type="ARBA" id="ARBA00004123"/>
    </source>
</evidence>
<dbReference type="InterPro" id="IPR022495">
    <property type="entry name" value="Bud32"/>
</dbReference>
<dbReference type="FunFam" id="3.30.200.20:FF:000201">
    <property type="entry name" value="TP53-regulating kinase isoform X1"/>
    <property type="match status" value="1"/>
</dbReference>
<accession>A0AAD7XME7</accession>
<dbReference type="EMBL" id="JAQMWT010000439">
    <property type="protein sequence ID" value="KAJ8601320.1"/>
    <property type="molecule type" value="Genomic_DNA"/>
</dbReference>
<gene>
    <name evidence="16" type="ORF">CTAYLR_007220</name>
</gene>
<dbReference type="GO" id="GO:0016787">
    <property type="term" value="F:hydrolase activity"/>
    <property type="evidence" value="ECO:0007669"/>
    <property type="project" value="UniProtKB-KW"/>
</dbReference>
<evidence type="ECO:0000256" key="4">
    <source>
        <dbReference type="ARBA" id="ARBA00022527"/>
    </source>
</evidence>
<dbReference type="GO" id="GO:0008033">
    <property type="term" value="P:tRNA processing"/>
    <property type="evidence" value="ECO:0007669"/>
    <property type="project" value="UniProtKB-KW"/>
</dbReference>
<evidence type="ECO:0000256" key="5">
    <source>
        <dbReference type="ARBA" id="ARBA00022553"/>
    </source>
</evidence>
<evidence type="ECO:0000256" key="6">
    <source>
        <dbReference type="ARBA" id="ARBA00022679"/>
    </source>
</evidence>
<sequence>MDDNNPDCWELVSQGAEARVFALELFGMPAVAKHRFSKRYRAPALDARLRKERTIQEVRCMAKSRQAGVAVPAVLMVDTARYMIYSERVLGVTAKTFIDAHRDSGAVKALATAIGEMIAKIHDAGVAHGDLTTSNFMCRQSTGDDVVDQLVLIDFGLGSLRPQPEEKAVDLYVLERALVSTHLDSQDLLDAILAAYERHSKAAAATLQRLEAVRARGRKRECFG</sequence>
<proteinExistence type="inferred from homology"/>
<dbReference type="Gene3D" id="1.10.510.10">
    <property type="entry name" value="Transferase(Phosphotransferase) domain 1"/>
    <property type="match status" value="1"/>
</dbReference>
<dbReference type="AlphaFoldDB" id="A0AAD7XME7"/>
<dbReference type="FunFam" id="1.10.510.10:FF:000323">
    <property type="entry name" value="TP53-regulating kinase, putative"/>
    <property type="match status" value="1"/>
</dbReference>